<accession>I0K908</accession>
<dbReference type="EMBL" id="HE796683">
    <property type="protein sequence ID" value="CCH00611.1"/>
    <property type="molecule type" value="Genomic_DNA"/>
</dbReference>
<evidence type="ECO:0000256" key="1">
    <source>
        <dbReference type="SAM" id="Phobius"/>
    </source>
</evidence>
<dbReference type="OrthoDB" id="4540541at2"/>
<keyword evidence="1" id="KW-0472">Membrane</keyword>
<sequence>MASTLNLRPALTSARIVLLLTVGNVLILLLRNWILGGSNEFNFLFHNLFSGFEPLLIAYVLLIVNQRIGTVVFWIGTSLWVLFYPNSPYMISDLIHVTLRTNVPTDSSSIPDEIVDRVVFNVLIVFSFAMLSVFYGFVSLKIMYSLFRVRYSASVAKTLIGVAVALSCVGFYIGRTIKAEAISTKENLYSADFLFHPIEAIGSIWPKLFPSAEHEYPYYMMILFGIVQCSLLLMMRNVRNIESNELVASPRHGSGRILTN</sequence>
<feature type="transmembrane region" description="Helical" evidence="1">
    <location>
        <begin position="43"/>
        <end position="64"/>
    </location>
</feature>
<keyword evidence="3" id="KW-1185">Reference proteome</keyword>
<proteinExistence type="predicted"/>
<reference evidence="2 3" key="1">
    <citation type="journal article" date="2012" name="J. Bacteriol.">
        <title>Genome Sequence of Fibrella aestuarina BUZ 2T, a Filamentous Marine Bacterium.</title>
        <authorList>
            <person name="Filippini M."/>
            <person name="Qi W."/>
            <person name="Blom J."/>
            <person name="Goesmann A."/>
            <person name="Smits T.H."/>
            <person name="Bagheri H.C."/>
        </authorList>
    </citation>
    <scope>NUCLEOTIDE SEQUENCE [LARGE SCALE GENOMIC DNA]</scope>
    <source>
        <strain evidence="3">BUZ 2T</strain>
    </source>
</reference>
<organism evidence="2 3">
    <name type="scientific">Fibrella aestuarina BUZ 2</name>
    <dbReference type="NCBI Taxonomy" id="1166018"/>
    <lineage>
        <taxon>Bacteria</taxon>
        <taxon>Pseudomonadati</taxon>
        <taxon>Bacteroidota</taxon>
        <taxon>Cytophagia</taxon>
        <taxon>Cytophagales</taxon>
        <taxon>Spirosomataceae</taxon>
        <taxon>Fibrella</taxon>
    </lineage>
</organism>
<dbReference type="HOGENOM" id="CLU_081833_2_0_10"/>
<dbReference type="Proteomes" id="UP000011058">
    <property type="component" value="Chromosome"/>
</dbReference>
<dbReference type="RefSeq" id="WP_015331710.1">
    <property type="nucleotide sequence ID" value="NC_020054.1"/>
</dbReference>
<evidence type="ECO:0000313" key="2">
    <source>
        <dbReference type="EMBL" id="CCH00611.1"/>
    </source>
</evidence>
<dbReference type="eggNOG" id="COG4330">
    <property type="taxonomic scope" value="Bacteria"/>
</dbReference>
<dbReference type="Pfam" id="PF07099">
    <property type="entry name" value="DUF1361"/>
    <property type="match status" value="1"/>
</dbReference>
<dbReference type="STRING" id="1166018.FAES_2602"/>
<dbReference type="InterPro" id="IPR009793">
    <property type="entry name" value="DUF1361"/>
</dbReference>
<dbReference type="AlphaFoldDB" id="I0K908"/>
<gene>
    <name evidence="2" type="ORF">FAES_2602</name>
</gene>
<protein>
    <recommendedName>
        <fullName evidence="4">DUF1361 domain-containing protein</fullName>
    </recommendedName>
</protein>
<keyword evidence="1" id="KW-1133">Transmembrane helix</keyword>
<feature type="transmembrane region" description="Helical" evidence="1">
    <location>
        <begin position="216"/>
        <end position="235"/>
    </location>
</feature>
<name>I0K908_9BACT</name>
<dbReference type="KEGG" id="fae:FAES_2602"/>
<feature type="transmembrane region" description="Helical" evidence="1">
    <location>
        <begin position="71"/>
        <end position="91"/>
    </location>
</feature>
<feature type="transmembrane region" description="Helical" evidence="1">
    <location>
        <begin position="12"/>
        <end position="31"/>
    </location>
</feature>
<evidence type="ECO:0008006" key="4">
    <source>
        <dbReference type="Google" id="ProtNLM"/>
    </source>
</evidence>
<keyword evidence="1" id="KW-0812">Transmembrane</keyword>
<feature type="transmembrane region" description="Helical" evidence="1">
    <location>
        <begin position="118"/>
        <end position="138"/>
    </location>
</feature>
<evidence type="ECO:0000313" key="3">
    <source>
        <dbReference type="Proteomes" id="UP000011058"/>
    </source>
</evidence>
<feature type="transmembrane region" description="Helical" evidence="1">
    <location>
        <begin position="159"/>
        <end position="177"/>
    </location>
</feature>